<dbReference type="SUPFAM" id="SSF46689">
    <property type="entry name" value="Homeodomain-like"/>
    <property type="match status" value="1"/>
</dbReference>
<dbReference type="Pfam" id="PF16859">
    <property type="entry name" value="TetR_C_11"/>
    <property type="match status" value="1"/>
</dbReference>
<evidence type="ECO:0000256" key="4">
    <source>
        <dbReference type="PROSITE-ProRule" id="PRU00335"/>
    </source>
</evidence>
<name>A0ABW8A2Z0_9ACTN</name>
<dbReference type="InterPro" id="IPR050109">
    <property type="entry name" value="HTH-type_TetR-like_transc_reg"/>
</dbReference>
<gene>
    <name evidence="6" type="ORF">ACIBP5_10930</name>
</gene>
<feature type="DNA-binding region" description="H-T-H motif" evidence="4">
    <location>
        <begin position="35"/>
        <end position="54"/>
    </location>
</feature>
<sequence>MSAHRQGRPRDRRIDHLVLEAVRQLLAETGYERLTVDAVAARAGIGKAAIYRRYASKVELAFAASVHDDDLPPPADTGSLHDDLLAIARRVHARMNAPAARQIGPAVIAELARSTELTEKFQQGPLAAERELYAKVLDRAAARGEIARPIDPAVVHLLVSGPIFFAVFGYRVPVDDAVLETIVTTVTAGLRP</sequence>
<dbReference type="Pfam" id="PF00440">
    <property type="entry name" value="TetR_N"/>
    <property type="match status" value="1"/>
</dbReference>
<dbReference type="PROSITE" id="PS50977">
    <property type="entry name" value="HTH_TETR_2"/>
    <property type="match status" value="1"/>
</dbReference>
<comment type="caution">
    <text evidence="6">The sequence shown here is derived from an EMBL/GenBank/DDBJ whole genome shotgun (WGS) entry which is preliminary data.</text>
</comment>
<dbReference type="PANTHER" id="PTHR30055:SF148">
    <property type="entry name" value="TETR-FAMILY TRANSCRIPTIONAL REGULATOR"/>
    <property type="match status" value="1"/>
</dbReference>
<dbReference type="RefSeq" id="WP_397020193.1">
    <property type="nucleotide sequence ID" value="NZ_JBITMB010000002.1"/>
</dbReference>
<evidence type="ECO:0000313" key="6">
    <source>
        <dbReference type="EMBL" id="MFI7440467.1"/>
    </source>
</evidence>
<dbReference type="InterPro" id="IPR011075">
    <property type="entry name" value="TetR_C"/>
</dbReference>
<dbReference type="InterPro" id="IPR001647">
    <property type="entry name" value="HTH_TetR"/>
</dbReference>
<feature type="domain" description="HTH tetR-type" evidence="5">
    <location>
        <begin position="12"/>
        <end position="72"/>
    </location>
</feature>
<dbReference type="EMBL" id="JBITMB010000002">
    <property type="protein sequence ID" value="MFI7440467.1"/>
    <property type="molecule type" value="Genomic_DNA"/>
</dbReference>
<keyword evidence="3" id="KW-0804">Transcription</keyword>
<evidence type="ECO:0000313" key="7">
    <source>
        <dbReference type="Proteomes" id="UP001612928"/>
    </source>
</evidence>
<dbReference type="SUPFAM" id="SSF48498">
    <property type="entry name" value="Tetracyclin repressor-like, C-terminal domain"/>
    <property type="match status" value="1"/>
</dbReference>
<evidence type="ECO:0000256" key="2">
    <source>
        <dbReference type="ARBA" id="ARBA00023125"/>
    </source>
</evidence>
<keyword evidence="7" id="KW-1185">Reference proteome</keyword>
<proteinExistence type="predicted"/>
<reference evidence="6 7" key="1">
    <citation type="submission" date="2024-10" db="EMBL/GenBank/DDBJ databases">
        <title>The Natural Products Discovery Center: Release of the First 8490 Sequenced Strains for Exploring Actinobacteria Biosynthetic Diversity.</title>
        <authorList>
            <person name="Kalkreuter E."/>
            <person name="Kautsar S.A."/>
            <person name="Yang D."/>
            <person name="Bader C.D."/>
            <person name="Teijaro C.N."/>
            <person name="Fluegel L."/>
            <person name="Davis C.M."/>
            <person name="Simpson J.R."/>
            <person name="Lauterbach L."/>
            <person name="Steele A.D."/>
            <person name="Gui C."/>
            <person name="Meng S."/>
            <person name="Li G."/>
            <person name="Viehrig K."/>
            <person name="Ye F."/>
            <person name="Su P."/>
            <person name="Kiefer A.F."/>
            <person name="Nichols A."/>
            <person name="Cepeda A.J."/>
            <person name="Yan W."/>
            <person name="Fan B."/>
            <person name="Jiang Y."/>
            <person name="Adhikari A."/>
            <person name="Zheng C.-J."/>
            <person name="Schuster L."/>
            <person name="Cowan T.M."/>
            <person name="Smanski M.J."/>
            <person name="Chevrette M.G."/>
            <person name="De Carvalho L.P.S."/>
            <person name="Shen B."/>
        </authorList>
    </citation>
    <scope>NUCLEOTIDE SEQUENCE [LARGE SCALE GENOMIC DNA]</scope>
    <source>
        <strain evidence="6 7">NPDC049503</strain>
    </source>
</reference>
<dbReference type="PANTHER" id="PTHR30055">
    <property type="entry name" value="HTH-TYPE TRANSCRIPTIONAL REGULATOR RUTR"/>
    <property type="match status" value="1"/>
</dbReference>
<evidence type="ECO:0000256" key="3">
    <source>
        <dbReference type="ARBA" id="ARBA00023163"/>
    </source>
</evidence>
<dbReference type="Gene3D" id="1.10.10.60">
    <property type="entry name" value="Homeodomain-like"/>
    <property type="match status" value="1"/>
</dbReference>
<evidence type="ECO:0000256" key="1">
    <source>
        <dbReference type="ARBA" id="ARBA00023015"/>
    </source>
</evidence>
<dbReference type="InterPro" id="IPR036271">
    <property type="entry name" value="Tet_transcr_reg_TetR-rel_C_sf"/>
</dbReference>
<accession>A0ABW8A2Z0</accession>
<protein>
    <submittedName>
        <fullName evidence="6">TetR/AcrR family transcriptional regulator</fullName>
    </submittedName>
</protein>
<keyword evidence="2 4" id="KW-0238">DNA-binding</keyword>
<dbReference type="PRINTS" id="PR00455">
    <property type="entry name" value="HTHTETR"/>
</dbReference>
<organism evidence="6 7">
    <name type="scientific">Nonomuraea indica</name>
    <dbReference type="NCBI Taxonomy" id="1581193"/>
    <lineage>
        <taxon>Bacteria</taxon>
        <taxon>Bacillati</taxon>
        <taxon>Actinomycetota</taxon>
        <taxon>Actinomycetes</taxon>
        <taxon>Streptosporangiales</taxon>
        <taxon>Streptosporangiaceae</taxon>
        <taxon>Nonomuraea</taxon>
    </lineage>
</organism>
<keyword evidence="1" id="KW-0805">Transcription regulation</keyword>
<dbReference type="Proteomes" id="UP001612928">
    <property type="component" value="Unassembled WGS sequence"/>
</dbReference>
<evidence type="ECO:0000259" key="5">
    <source>
        <dbReference type="PROSITE" id="PS50977"/>
    </source>
</evidence>
<dbReference type="Gene3D" id="1.10.357.10">
    <property type="entry name" value="Tetracycline Repressor, domain 2"/>
    <property type="match status" value="1"/>
</dbReference>
<dbReference type="InterPro" id="IPR009057">
    <property type="entry name" value="Homeodomain-like_sf"/>
</dbReference>